<dbReference type="InterPro" id="IPR045190">
    <property type="entry name" value="MCCB/AccD1-like"/>
</dbReference>
<comment type="pathway">
    <text evidence="9">Amino-acid degradation; L-leucine degradation; (S)-3-hydroxy-3-methylglutaryl-CoA from 3-isovaleryl-CoA: step 2/3.</text>
</comment>
<dbReference type="GO" id="GO:1905202">
    <property type="term" value="C:methylcrotonoyl-CoA carboxylase complex"/>
    <property type="evidence" value="ECO:0007669"/>
    <property type="project" value="TreeGrafter"/>
</dbReference>
<name>A0A7R9BIG1_9CRUS</name>
<keyword evidence="7" id="KW-0931">ER-Golgi transport</keyword>
<dbReference type="PANTHER" id="PTHR22855:SF13">
    <property type="entry name" value="METHYLCROTONOYL-COA CARBOXYLASE BETA CHAIN, MITOCHONDRIAL"/>
    <property type="match status" value="1"/>
</dbReference>
<evidence type="ECO:0000313" key="19">
    <source>
        <dbReference type="Proteomes" id="UP000678499"/>
    </source>
</evidence>
<evidence type="ECO:0000256" key="9">
    <source>
        <dbReference type="ARBA" id="ARBA00025711"/>
    </source>
</evidence>
<keyword evidence="8" id="KW-0333">Golgi apparatus</keyword>
<comment type="similarity">
    <text evidence="3">Belongs to the AccD/PCCB family.</text>
</comment>
<dbReference type="Gene3D" id="3.30.1380.20">
    <property type="entry name" value="Trafficking protein particle complex subunit 3"/>
    <property type="match status" value="2"/>
</dbReference>
<dbReference type="PANTHER" id="PTHR22855">
    <property type="entry name" value="ACETYL, PROPIONYL, PYRUVATE, AND GLUTACONYL CARBOXYLASE-RELATED"/>
    <property type="match status" value="1"/>
</dbReference>
<sequence length="761" mass="82622">MTSLPRLCRFFVTESYRIPVRRCLHQQFDRAPIIGSAAEVNDETYKDNHKKMEQVVKELRTAVAKITLGGGAKAVERHLSKGKMLARQRIDALLDPGSPFLELSQLAGFKLYGDEEVPAGGIVTGIGRICGTECMVVANDATVKGGTYYPVTVKKHLRAQEIAEENRLPCVYLVDSGGANLPRQAEVFPDKLHFGRIFFNQANMSAKGIAQIAVVMGSCTAGGAYVPSMADESVIVRKEGTIFLGGPPLVKAATGEEISAEELGGADLHCGTSGVTDHYAVDDEHAIFLTRRIVENLNVRKRLNVTLRDVEEPLYPADELYGIVGTSLSRTFDVREVIARIVDGSRFVEFKQRYGDTLVTGFSRLYGYPLGIIGNNGVLFSESAQKGAHFIQLCAKRGIPLLFLQNITGFMVGRDAEAGGIAKHGAKMVTAVACAQVPKLTMIIGGSYGAGNYGMCGRSYSPRFMWMWPNAKISVMGGEQAANVLAQVKRDQLSREGKEFSEQEEAKFKAPILARYEAEGSPYYASARLWDDGVIDPADSRKVLGLGLSAVMNSAWDELPNFGNAELFALTYGALVAQMVKDHENVDDVNRQLERMGYNIGIRLIEDFSARQNLTGRCVDLRDTADKLKTGFQMYLGCTPALSNWSSAGDEFSLIFDPSSSSALGSGVGVSSVTGGQGNAGPWSLSASGALPMTEFVELPPNLGNLKFCNMLPGVIRGACEMVQLDVTSWIVQDQLKGDPVTELRVKFNRRLEDAIPAGED</sequence>
<dbReference type="SUPFAM" id="SSF111126">
    <property type="entry name" value="Ligand-binding domain in the NO signalling and Golgi transport"/>
    <property type="match status" value="1"/>
</dbReference>
<dbReference type="AlphaFoldDB" id="A0A7R9BIG1"/>
<evidence type="ECO:0000256" key="14">
    <source>
        <dbReference type="ARBA" id="ARBA00052347"/>
    </source>
</evidence>
<dbReference type="CDD" id="cd14942">
    <property type="entry name" value="TRAPPC3_bet3"/>
    <property type="match status" value="1"/>
</dbReference>
<reference evidence="18" key="1">
    <citation type="submission" date="2020-11" db="EMBL/GenBank/DDBJ databases">
        <authorList>
            <person name="Tran Van P."/>
        </authorList>
    </citation>
    <scope>NUCLEOTIDE SEQUENCE</scope>
</reference>
<dbReference type="InterPro" id="IPR011762">
    <property type="entry name" value="COA_CT_N"/>
</dbReference>
<feature type="domain" description="CoA carboxyltransferase N-terminal" evidence="16">
    <location>
        <begin position="52"/>
        <end position="309"/>
    </location>
</feature>
<dbReference type="FunFam" id="3.90.226.10:FF:000004">
    <property type="entry name" value="Methylcrotonoyl-CoA carboxylase beta chain"/>
    <property type="match status" value="1"/>
</dbReference>
<comment type="similarity">
    <text evidence="4">Belongs to the TRAPP small subunits family. BET3 subfamily.</text>
</comment>
<dbReference type="Pfam" id="PF04051">
    <property type="entry name" value="TRAPP"/>
    <property type="match status" value="2"/>
</dbReference>
<dbReference type="EC" id="6.4.1.4" evidence="10"/>
<evidence type="ECO:0000256" key="5">
    <source>
        <dbReference type="ARBA" id="ARBA00022448"/>
    </source>
</evidence>
<evidence type="ECO:0000256" key="13">
    <source>
        <dbReference type="ARBA" id="ARBA00031404"/>
    </source>
</evidence>
<evidence type="ECO:0000256" key="11">
    <source>
        <dbReference type="ARBA" id="ARBA00031109"/>
    </source>
</evidence>
<dbReference type="InterPro" id="IPR029045">
    <property type="entry name" value="ClpP/crotonase-like_dom_sf"/>
</dbReference>
<dbReference type="InterPro" id="IPR011763">
    <property type="entry name" value="COA_CT_C"/>
</dbReference>
<dbReference type="GO" id="GO:0030008">
    <property type="term" value="C:TRAPP complex"/>
    <property type="evidence" value="ECO:0007669"/>
    <property type="project" value="InterPro"/>
</dbReference>
<evidence type="ECO:0000256" key="2">
    <source>
        <dbReference type="ARBA" id="ARBA00004240"/>
    </source>
</evidence>
<evidence type="ECO:0000256" key="4">
    <source>
        <dbReference type="ARBA" id="ARBA00006218"/>
    </source>
</evidence>
<dbReference type="PROSITE" id="PS50980">
    <property type="entry name" value="COA_CT_NTER"/>
    <property type="match status" value="1"/>
</dbReference>
<dbReference type="SUPFAM" id="SSF52096">
    <property type="entry name" value="ClpP/crotonase"/>
    <property type="match status" value="2"/>
</dbReference>
<dbReference type="OrthoDB" id="439921at2759"/>
<dbReference type="FunFam" id="3.90.226.10:FF:000007">
    <property type="entry name" value="Methylcrotonoyl-CoA carboxylase subunit beta"/>
    <property type="match status" value="1"/>
</dbReference>
<dbReference type="GO" id="GO:0005783">
    <property type="term" value="C:endoplasmic reticulum"/>
    <property type="evidence" value="ECO:0007669"/>
    <property type="project" value="UniProtKB-SubCell"/>
</dbReference>
<keyword evidence="6" id="KW-0256">Endoplasmic reticulum</keyword>
<protein>
    <recommendedName>
        <fullName evidence="15">Probable methylcrotonoyl-CoA carboxylase beta chain, mitochondrial</fullName>
        <ecNumber evidence="10">6.4.1.4</ecNumber>
    </recommendedName>
    <alternativeName>
        <fullName evidence="13">3-methylcrotonyl-CoA carboxylase 2</fullName>
    </alternativeName>
    <alternativeName>
        <fullName evidence="11">3-methylcrotonyl-CoA carboxylase non-biotin-containing subunit</fullName>
    </alternativeName>
    <alternativeName>
        <fullName evidence="12">3-methylcrotonyl-CoA:carbon dioxide ligase subunit beta</fullName>
    </alternativeName>
</protein>
<dbReference type="PROSITE" id="PS50989">
    <property type="entry name" value="COA_CT_CTER"/>
    <property type="match status" value="1"/>
</dbReference>
<keyword evidence="19" id="KW-1185">Reference proteome</keyword>
<feature type="domain" description="CoA carboxyltransferase C-terminal" evidence="17">
    <location>
        <begin position="312"/>
        <end position="558"/>
    </location>
</feature>
<evidence type="ECO:0000313" key="18">
    <source>
        <dbReference type="EMBL" id="CAD7275667.1"/>
    </source>
</evidence>
<evidence type="ECO:0000259" key="17">
    <source>
        <dbReference type="PROSITE" id="PS50989"/>
    </source>
</evidence>
<proteinExistence type="inferred from homology"/>
<keyword evidence="5" id="KW-0813">Transport</keyword>
<dbReference type="Gene3D" id="3.90.226.10">
    <property type="entry name" value="2-enoyl-CoA Hydratase, Chain A, domain 1"/>
    <property type="match status" value="2"/>
</dbReference>
<evidence type="ECO:0000256" key="15">
    <source>
        <dbReference type="ARBA" id="ARBA00069234"/>
    </source>
</evidence>
<dbReference type="GO" id="GO:0006552">
    <property type="term" value="P:L-leucine catabolic process"/>
    <property type="evidence" value="ECO:0007669"/>
    <property type="project" value="UniProtKB-UniPathway"/>
</dbReference>
<dbReference type="GO" id="GO:0048193">
    <property type="term" value="P:Golgi vesicle transport"/>
    <property type="evidence" value="ECO:0007669"/>
    <property type="project" value="InterPro"/>
</dbReference>
<comment type="catalytic activity">
    <reaction evidence="14">
        <text>3-methylbut-2-enoyl-CoA + hydrogencarbonate + ATP = 3-methyl-(2E)-glutaconyl-CoA + ADP + phosphate + H(+)</text>
        <dbReference type="Rhea" id="RHEA:13589"/>
        <dbReference type="ChEBI" id="CHEBI:15378"/>
        <dbReference type="ChEBI" id="CHEBI:17544"/>
        <dbReference type="ChEBI" id="CHEBI:30616"/>
        <dbReference type="ChEBI" id="CHEBI:43474"/>
        <dbReference type="ChEBI" id="CHEBI:57344"/>
        <dbReference type="ChEBI" id="CHEBI:57346"/>
        <dbReference type="ChEBI" id="CHEBI:456216"/>
        <dbReference type="EC" id="6.4.1.4"/>
    </reaction>
</comment>
<dbReference type="GO" id="GO:0005794">
    <property type="term" value="C:Golgi apparatus"/>
    <property type="evidence" value="ECO:0007669"/>
    <property type="project" value="UniProtKB-SubCell"/>
</dbReference>
<evidence type="ECO:0000256" key="1">
    <source>
        <dbReference type="ARBA" id="ARBA00004222"/>
    </source>
</evidence>
<dbReference type="Proteomes" id="UP000678499">
    <property type="component" value="Unassembled WGS sequence"/>
</dbReference>
<dbReference type="EMBL" id="OA882496">
    <property type="protein sequence ID" value="CAD7275667.1"/>
    <property type="molecule type" value="Genomic_DNA"/>
</dbReference>
<evidence type="ECO:0000256" key="3">
    <source>
        <dbReference type="ARBA" id="ARBA00006102"/>
    </source>
</evidence>
<dbReference type="InterPro" id="IPR007194">
    <property type="entry name" value="TRAPP_component"/>
</dbReference>
<evidence type="ECO:0000256" key="7">
    <source>
        <dbReference type="ARBA" id="ARBA00022892"/>
    </source>
</evidence>
<dbReference type="UniPathway" id="UPA00363">
    <property type="reaction ID" value="UER00861"/>
</dbReference>
<dbReference type="InterPro" id="IPR034733">
    <property type="entry name" value="AcCoA_carboxyl_beta"/>
</dbReference>
<organism evidence="18">
    <name type="scientific">Notodromas monacha</name>
    <dbReference type="NCBI Taxonomy" id="399045"/>
    <lineage>
        <taxon>Eukaryota</taxon>
        <taxon>Metazoa</taxon>
        <taxon>Ecdysozoa</taxon>
        <taxon>Arthropoda</taxon>
        <taxon>Crustacea</taxon>
        <taxon>Oligostraca</taxon>
        <taxon>Ostracoda</taxon>
        <taxon>Podocopa</taxon>
        <taxon>Podocopida</taxon>
        <taxon>Cypridocopina</taxon>
        <taxon>Cypridoidea</taxon>
        <taxon>Cyprididae</taxon>
        <taxon>Notodromas</taxon>
    </lineage>
</organism>
<accession>A0A7R9BIG1</accession>
<gene>
    <name evidence="18" type="ORF">NMOB1V02_LOCUS3456</name>
</gene>
<evidence type="ECO:0000256" key="12">
    <source>
        <dbReference type="ARBA" id="ARBA00031237"/>
    </source>
</evidence>
<evidence type="ECO:0000259" key="16">
    <source>
        <dbReference type="PROSITE" id="PS50980"/>
    </source>
</evidence>
<evidence type="ECO:0000256" key="6">
    <source>
        <dbReference type="ARBA" id="ARBA00022824"/>
    </source>
</evidence>
<dbReference type="Pfam" id="PF01039">
    <property type="entry name" value="Carboxyl_trans"/>
    <property type="match status" value="1"/>
</dbReference>
<evidence type="ECO:0000256" key="10">
    <source>
        <dbReference type="ARBA" id="ARBA00026116"/>
    </source>
</evidence>
<evidence type="ECO:0000256" key="8">
    <source>
        <dbReference type="ARBA" id="ARBA00023034"/>
    </source>
</evidence>
<dbReference type="EMBL" id="CAJPEX010000459">
    <property type="protein sequence ID" value="CAG0915819.1"/>
    <property type="molecule type" value="Genomic_DNA"/>
</dbReference>
<dbReference type="GO" id="GO:0004485">
    <property type="term" value="F:methylcrotonoyl-CoA carboxylase activity"/>
    <property type="evidence" value="ECO:0007669"/>
    <property type="project" value="UniProtKB-EC"/>
</dbReference>
<comment type="subcellular location">
    <subcellularLocation>
        <location evidence="2">Endoplasmic reticulum</location>
    </subcellularLocation>
    <subcellularLocation>
        <location evidence="1">Golgi apparatus</location>
        <location evidence="1">cis-Golgi network</location>
    </subcellularLocation>
</comment>
<dbReference type="GO" id="GO:0005739">
    <property type="term" value="C:mitochondrion"/>
    <property type="evidence" value="ECO:0007669"/>
    <property type="project" value="TreeGrafter"/>
</dbReference>
<dbReference type="InterPro" id="IPR016721">
    <property type="entry name" value="Bet3"/>
</dbReference>
<dbReference type="InterPro" id="IPR024096">
    <property type="entry name" value="NO_sig/Golgi_transp_ligand-bd"/>
</dbReference>